<dbReference type="AlphaFoldDB" id="A0A3S5D848"/>
<dbReference type="Proteomes" id="UP000281391">
    <property type="component" value="Chromosome"/>
</dbReference>
<dbReference type="KEGG" id="sof:NCTC11214_05371"/>
<feature type="transmembrane region" description="Helical" evidence="1">
    <location>
        <begin position="343"/>
        <end position="367"/>
    </location>
</feature>
<name>A0A3S5D848_SEROD</name>
<keyword evidence="1" id="KW-1133">Transmembrane helix</keyword>
<evidence type="ECO:0000313" key="4">
    <source>
        <dbReference type="Proteomes" id="UP000281391"/>
    </source>
</evidence>
<feature type="transmembrane region" description="Helical" evidence="1">
    <location>
        <begin position="115"/>
        <end position="130"/>
    </location>
</feature>
<feature type="transmembrane region" description="Helical" evidence="1">
    <location>
        <begin position="142"/>
        <end position="161"/>
    </location>
</feature>
<dbReference type="PANTHER" id="PTHR30590">
    <property type="entry name" value="INNER MEMBRANE PROTEIN"/>
    <property type="match status" value="1"/>
</dbReference>
<feature type="domain" description="DUF418" evidence="2">
    <location>
        <begin position="223"/>
        <end position="381"/>
    </location>
</feature>
<dbReference type="NCBIfam" id="NF008093">
    <property type="entry name" value="PRK10835.1"/>
    <property type="match status" value="1"/>
</dbReference>
<keyword evidence="1" id="KW-0472">Membrane</keyword>
<feature type="transmembrane region" description="Helical" evidence="1">
    <location>
        <begin position="197"/>
        <end position="221"/>
    </location>
</feature>
<evidence type="ECO:0000259" key="2">
    <source>
        <dbReference type="Pfam" id="PF04235"/>
    </source>
</evidence>
<feature type="transmembrane region" description="Helical" evidence="1">
    <location>
        <begin position="283"/>
        <end position="305"/>
    </location>
</feature>
<protein>
    <submittedName>
        <fullName evidence="3">Predicted membrane protein</fullName>
    </submittedName>
</protein>
<proteinExistence type="predicted"/>
<dbReference type="EMBL" id="LR134117">
    <property type="protein sequence ID" value="VDZ65230.1"/>
    <property type="molecule type" value="Genomic_DNA"/>
</dbReference>
<organism evidence="3 4">
    <name type="scientific">Serratia odorifera</name>
    <dbReference type="NCBI Taxonomy" id="618"/>
    <lineage>
        <taxon>Bacteria</taxon>
        <taxon>Pseudomonadati</taxon>
        <taxon>Pseudomonadota</taxon>
        <taxon>Gammaproteobacteria</taxon>
        <taxon>Enterobacterales</taxon>
        <taxon>Yersiniaceae</taxon>
        <taxon>Serratia</taxon>
    </lineage>
</organism>
<dbReference type="InterPro" id="IPR007349">
    <property type="entry name" value="DUF418"/>
</dbReference>
<sequence>MNNQSTAPLPRIATLDCVRGIAILGILLLNISAFGLPKAAYLNPAYAGLPALHDAWTWALLDLLAQAKFLAMFALLFGAGLQLLLHRGKGWMRARLSWLVLFGLGHAIFLWDGDILLAYGLIGLVCWRMIREAKDTFTLLKTGVVLYLIGVAVLLLLGIISRGEPGSFWQPGPAVLQYEQFWKLQGGMEAWRNRVDLLSSSLLAIGAQYGWELAGMMLFGAGLMRSGWLRGHFSPGYYRRQAAWLIPLALAIQLPAVVLQWHLQWDYRWSGFLLQVPRELGAPLQAMGYLALCYGFWPQLARLPLGRWLTQVGRMALSNYLLQTLVCTTLFYRFGWYQQFDRLQLLALVPLVWVINLLFSTLWLRYFSQGPMEWLWRKLTALGAGNSDRRRQSEM</sequence>
<dbReference type="PANTHER" id="PTHR30590:SF2">
    <property type="entry name" value="INNER MEMBRANE PROTEIN"/>
    <property type="match status" value="1"/>
</dbReference>
<evidence type="ECO:0000256" key="1">
    <source>
        <dbReference type="SAM" id="Phobius"/>
    </source>
</evidence>
<feature type="transmembrane region" description="Helical" evidence="1">
    <location>
        <begin position="92"/>
        <end position="109"/>
    </location>
</feature>
<feature type="transmembrane region" description="Helical" evidence="1">
    <location>
        <begin position="21"/>
        <end position="43"/>
    </location>
</feature>
<dbReference type="RefSeq" id="WP_004965322.1">
    <property type="nucleotide sequence ID" value="NZ_JBKQGT010000001.1"/>
</dbReference>
<keyword evidence="1" id="KW-0812">Transmembrane</keyword>
<dbReference type="Pfam" id="PF04235">
    <property type="entry name" value="DUF418"/>
    <property type="match status" value="1"/>
</dbReference>
<reference evidence="3 4" key="1">
    <citation type="submission" date="2018-12" db="EMBL/GenBank/DDBJ databases">
        <authorList>
            <consortium name="Pathogen Informatics"/>
        </authorList>
    </citation>
    <scope>NUCLEOTIDE SEQUENCE [LARGE SCALE GENOMIC DNA]</scope>
    <source>
        <strain evidence="3 4">NCTC11214</strain>
    </source>
</reference>
<accession>A0A3S5D848</accession>
<feature type="transmembrane region" description="Helical" evidence="1">
    <location>
        <begin position="63"/>
        <end position="85"/>
    </location>
</feature>
<feature type="transmembrane region" description="Helical" evidence="1">
    <location>
        <begin position="242"/>
        <end position="263"/>
    </location>
</feature>
<dbReference type="InterPro" id="IPR052529">
    <property type="entry name" value="Bact_Transport_Assoc"/>
</dbReference>
<gene>
    <name evidence="3" type="ORF">NCTC11214_05371</name>
</gene>
<evidence type="ECO:0000313" key="3">
    <source>
        <dbReference type="EMBL" id="VDZ65230.1"/>
    </source>
</evidence>
<feature type="transmembrane region" description="Helical" evidence="1">
    <location>
        <begin position="317"/>
        <end position="337"/>
    </location>
</feature>